<evidence type="ECO:0000256" key="4">
    <source>
        <dbReference type="SAM" id="SignalP"/>
    </source>
</evidence>
<dbReference type="OMA" id="DEIHFIC"/>
<evidence type="ECO:0000256" key="2">
    <source>
        <dbReference type="ARBA" id="ARBA00023157"/>
    </source>
</evidence>
<evidence type="ECO:0000256" key="3">
    <source>
        <dbReference type="ARBA" id="ARBA00038471"/>
    </source>
</evidence>
<evidence type="ECO:0000259" key="5">
    <source>
        <dbReference type="SMART" id="SM00856"/>
    </source>
</evidence>
<keyword evidence="7" id="KW-1185">Reference proteome</keyword>
<dbReference type="Gramene" id="ESQ54226">
    <property type="protein sequence ID" value="ESQ54226"/>
    <property type="gene ID" value="EUTSA_v10027044mg"/>
</dbReference>
<protein>
    <recommendedName>
        <fullName evidence="5">Pectinesterase inhibitor domain-containing protein</fullName>
    </recommendedName>
</protein>
<accession>V4P445</accession>
<gene>
    <name evidence="6" type="ORF">EUTSA_v10027044mg</name>
</gene>
<dbReference type="GO" id="GO:0046910">
    <property type="term" value="F:pectinesterase inhibitor activity"/>
    <property type="evidence" value="ECO:0007669"/>
    <property type="project" value="InterPro"/>
</dbReference>
<dbReference type="Pfam" id="PF04043">
    <property type="entry name" value="PMEI"/>
    <property type="match status" value="1"/>
</dbReference>
<dbReference type="CDD" id="cd15797">
    <property type="entry name" value="PMEI"/>
    <property type="match status" value="1"/>
</dbReference>
<dbReference type="KEGG" id="eus:EUTSA_v10027044mg"/>
<dbReference type="PANTHER" id="PTHR36710">
    <property type="entry name" value="PECTINESTERASE INHIBITOR-LIKE"/>
    <property type="match status" value="1"/>
</dbReference>
<proteinExistence type="inferred from homology"/>
<organism evidence="6 7">
    <name type="scientific">Eutrema salsugineum</name>
    <name type="common">Saltwater cress</name>
    <name type="synonym">Sisymbrium salsugineum</name>
    <dbReference type="NCBI Taxonomy" id="72664"/>
    <lineage>
        <taxon>Eukaryota</taxon>
        <taxon>Viridiplantae</taxon>
        <taxon>Streptophyta</taxon>
        <taxon>Embryophyta</taxon>
        <taxon>Tracheophyta</taxon>
        <taxon>Spermatophyta</taxon>
        <taxon>Magnoliopsida</taxon>
        <taxon>eudicotyledons</taxon>
        <taxon>Gunneridae</taxon>
        <taxon>Pentapetalae</taxon>
        <taxon>rosids</taxon>
        <taxon>malvids</taxon>
        <taxon>Brassicales</taxon>
        <taxon>Brassicaceae</taxon>
        <taxon>Eutremeae</taxon>
        <taxon>Eutrema</taxon>
    </lineage>
</organism>
<dbReference type="NCBIfam" id="TIGR01614">
    <property type="entry name" value="PME_inhib"/>
    <property type="match status" value="1"/>
</dbReference>
<keyword evidence="2" id="KW-1015">Disulfide bond</keyword>
<evidence type="ECO:0000313" key="6">
    <source>
        <dbReference type="EMBL" id="ESQ54226.1"/>
    </source>
</evidence>
<dbReference type="InterPro" id="IPR034086">
    <property type="entry name" value="PMEI_plant"/>
</dbReference>
<feature type="chain" id="PRO_5004726709" description="Pectinesterase inhibitor domain-containing protein" evidence="4">
    <location>
        <begin position="27"/>
        <end position="174"/>
    </location>
</feature>
<comment type="similarity">
    <text evidence="3">Belongs to the PMEI family.</text>
</comment>
<dbReference type="AlphaFoldDB" id="V4P445"/>
<dbReference type="PANTHER" id="PTHR36710:SF17">
    <property type="entry name" value="PLANT INVERTASE_PECTIN METHYLESTERASE INHIBITOR SUPERFAMILY PROTEIN"/>
    <property type="match status" value="1"/>
</dbReference>
<feature type="signal peptide" evidence="4">
    <location>
        <begin position="1"/>
        <end position="26"/>
    </location>
</feature>
<reference evidence="6 7" key="1">
    <citation type="journal article" date="2013" name="Front. Plant Sci.">
        <title>The Reference Genome of the Halophytic Plant Eutrema salsugineum.</title>
        <authorList>
            <person name="Yang R."/>
            <person name="Jarvis D.E."/>
            <person name="Chen H."/>
            <person name="Beilstein M.A."/>
            <person name="Grimwood J."/>
            <person name="Jenkins J."/>
            <person name="Shu S."/>
            <person name="Prochnik S."/>
            <person name="Xin M."/>
            <person name="Ma C."/>
            <person name="Schmutz J."/>
            <person name="Wing R.A."/>
            <person name="Mitchell-Olds T."/>
            <person name="Schumaker K.S."/>
            <person name="Wang X."/>
        </authorList>
    </citation>
    <scope>NUCLEOTIDE SEQUENCE [LARGE SCALE GENOMIC DNA]</scope>
</reference>
<dbReference type="EMBL" id="KI517384">
    <property type="protein sequence ID" value="ESQ54226.1"/>
    <property type="molecule type" value="Genomic_DNA"/>
</dbReference>
<dbReference type="SMART" id="SM00856">
    <property type="entry name" value="PMEI"/>
    <property type="match status" value="1"/>
</dbReference>
<dbReference type="Proteomes" id="UP000030689">
    <property type="component" value="Unassembled WGS sequence"/>
</dbReference>
<keyword evidence="1 4" id="KW-0732">Signal</keyword>
<dbReference type="SUPFAM" id="SSF101148">
    <property type="entry name" value="Plant invertase/pectin methylesterase inhibitor"/>
    <property type="match status" value="1"/>
</dbReference>
<name>V4P445_EUTSA</name>
<dbReference type="InterPro" id="IPR035513">
    <property type="entry name" value="Invertase/methylesterase_inhib"/>
</dbReference>
<sequence>MVVYVRKNFSLAHILVLLLFVMRSKSICTKKDMDINSSLCFEILKATPETAKSDLPSLVKFLIDYQSRNVSDTLKQIKLFRGNTTDMRKMKDCEQLYEGALAGIDDSPNSLAAKDYYLAHLYNAGTFPNMHTCIDTLSTMKPVPEVLSTRSFVIIDITGIICVIIDCFMRGIKC</sequence>
<evidence type="ECO:0000256" key="1">
    <source>
        <dbReference type="ARBA" id="ARBA00022729"/>
    </source>
</evidence>
<dbReference type="InterPro" id="IPR006501">
    <property type="entry name" value="Pectinesterase_inhib_dom"/>
</dbReference>
<dbReference type="Gene3D" id="1.20.140.40">
    <property type="entry name" value="Invertase/pectin methylesterase inhibitor family protein"/>
    <property type="match status" value="1"/>
</dbReference>
<evidence type="ECO:0000313" key="7">
    <source>
        <dbReference type="Proteomes" id="UP000030689"/>
    </source>
</evidence>
<feature type="domain" description="Pectinesterase inhibitor" evidence="5">
    <location>
        <begin position="28"/>
        <end position="164"/>
    </location>
</feature>
<dbReference type="InterPro" id="IPR052421">
    <property type="entry name" value="PCW_Enzyme_Inhibitor"/>
</dbReference>